<gene>
    <name evidence="1" type="ORF">PM001_LOCUS12274</name>
</gene>
<evidence type="ECO:0000313" key="1">
    <source>
        <dbReference type="EMBL" id="CAK7927124.1"/>
    </source>
</evidence>
<evidence type="ECO:0000313" key="2">
    <source>
        <dbReference type="Proteomes" id="UP001162060"/>
    </source>
</evidence>
<protein>
    <submittedName>
        <fullName evidence="1">Uncharacterized protein</fullName>
    </submittedName>
</protein>
<dbReference type="Proteomes" id="UP001162060">
    <property type="component" value="Unassembled WGS sequence"/>
</dbReference>
<dbReference type="EMBL" id="CAKLBY020000109">
    <property type="protein sequence ID" value="CAK7927124.1"/>
    <property type="molecule type" value="Genomic_DNA"/>
</dbReference>
<accession>A0AAV1TXH9</accession>
<organism evidence="1 2">
    <name type="scientific">Peronospora matthiolae</name>
    <dbReference type="NCBI Taxonomy" id="2874970"/>
    <lineage>
        <taxon>Eukaryota</taxon>
        <taxon>Sar</taxon>
        <taxon>Stramenopiles</taxon>
        <taxon>Oomycota</taxon>
        <taxon>Peronosporomycetes</taxon>
        <taxon>Peronosporales</taxon>
        <taxon>Peronosporaceae</taxon>
        <taxon>Peronospora</taxon>
    </lineage>
</organism>
<sequence length="51" mass="5465">MTCPWFGTYPVNSDHRQTGTPMATNVPEWSKGVDSSSTAFALVCSNPTADT</sequence>
<reference evidence="1" key="1">
    <citation type="submission" date="2024-01" db="EMBL/GenBank/DDBJ databases">
        <authorList>
            <person name="Webb A."/>
        </authorList>
    </citation>
    <scope>NUCLEOTIDE SEQUENCE</scope>
    <source>
        <strain evidence="1">Pm1</strain>
    </source>
</reference>
<dbReference type="AlphaFoldDB" id="A0AAV1TXH9"/>
<comment type="caution">
    <text evidence="1">The sequence shown here is derived from an EMBL/GenBank/DDBJ whole genome shotgun (WGS) entry which is preliminary data.</text>
</comment>
<proteinExistence type="predicted"/>
<name>A0AAV1TXH9_9STRA</name>